<accession>A0A380TE74</accession>
<proteinExistence type="predicted"/>
<dbReference type="PANTHER" id="PTHR21089:SF1">
    <property type="entry name" value="BIFUNCTIONAL 3-DEHYDROQUINATE DEHYDRATASE_SHIKIMATE DEHYDROGENASE, CHLOROPLASTIC"/>
    <property type="match status" value="1"/>
</dbReference>
<dbReference type="GO" id="GO:0004764">
    <property type="term" value="F:shikimate 3-dehydrogenase (NADP+) activity"/>
    <property type="evidence" value="ECO:0007669"/>
    <property type="project" value="UniProtKB-EC"/>
</dbReference>
<dbReference type="Gene3D" id="3.40.50.720">
    <property type="entry name" value="NAD(P)-binding Rossmann-like Domain"/>
    <property type="match status" value="1"/>
</dbReference>
<reference evidence="2" key="1">
    <citation type="submission" date="2018-07" db="EMBL/GenBank/DDBJ databases">
        <authorList>
            <person name="Quirk P.G."/>
            <person name="Krulwich T.A."/>
        </authorList>
    </citation>
    <scope>NUCLEOTIDE SEQUENCE</scope>
</reference>
<dbReference type="InterPro" id="IPR046346">
    <property type="entry name" value="Aminoacid_DH-like_N_sf"/>
</dbReference>
<name>A0A380TE74_9ZZZZ</name>
<dbReference type="SUPFAM" id="SSF51735">
    <property type="entry name" value="NAD(P)-binding Rossmann-fold domains"/>
    <property type="match status" value="1"/>
</dbReference>
<dbReference type="Pfam" id="PF08501">
    <property type="entry name" value="Shikimate_dh_N"/>
    <property type="match status" value="1"/>
</dbReference>
<dbReference type="Gene3D" id="3.40.50.10860">
    <property type="entry name" value="Leucine Dehydrogenase, chain A, domain 1"/>
    <property type="match status" value="1"/>
</dbReference>
<dbReference type="GO" id="GO:0019632">
    <property type="term" value="P:shikimate metabolic process"/>
    <property type="evidence" value="ECO:0007669"/>
    <property type="project" value="TreeGrafter"/>
</dbReference>
<gene>
    <name evidence="2" type="primary">aroE</name>
    <name evidence="2" type="ORF">DF3PB_3270004</name>
</gene>
<dbReference type="AlphaFoldDB" id="A0A380TE74"/>
<protein>
    <submittedName>
        <fullName evidence="2">Shikimate dehydrogenase (NADP(+))</fullName>
        <ecNumber evidence="2">1.1.1.25</ecNumber>
    </submittedName>
</protein>
<dbReference type="InterPro" id="IPR013708">
    <property type="entry name" value="Shikimate_DH-bd_N"/>
</dbReference>
<dbReference type="CDD" id="cd01065">
    <property type="entry name" value="NAD_bind_Shikimate_DH"/>
    <property type="match status" value="1"/>
</dbReference>
<dbReference type="EC" id="1.1.1.25" evidence="2"/>
<evidence type="ECO:0000259" key="1">
    <source>
        <dbReference type="Pfam" id="PF08501"/>
    </source>
</evidence>
<dbReference type="EMBL" id="UIDG01000254">
    <property type="protein sequence ID" value="SUS06782.1"/>
    <property type="molecule type" value="Genomic_DNA"/>
</dbReference>
<feature type="domain" description="Shikimate dehydrogenase substrate binding N-terminal" evidence="1">
    <location>
        <begin position="22"/>
        <end position="90"/>
    </location>
</feature>
<organism evidence="2">
    <name type="scientific">metagenome</name>
    <dbReference type="NCBI Taxonomy" id="256318"/>
    <lineage>
        <taxon>unclassified sequences</taxon>
        <taxon>metagenomes</taxon>
    </lineage>
</organism>
<dbReference type="InterPro" id="IPR036291">
    <property type="entry name" value="NAD(P)-bd_dom_sf"/>
</dbReference>
<dbReference type="SUPFAM" id="SSF53223">
    <property type="entry name" value="Aminoacid dehydrogenase-like, N-terminal domain"/>
    <property type="match status" value="1"/>
</dbReference>
<dbReference type="GO" id="GO:0009423">
    <property type="term" value="P:chorismate biosynthetic process"/>
    <property type="evidence" value="ECO:0007669"/>
    <property type="project" value="TreeGrafter"/>
</dbReference>
<keyword evidence="2" id="KW-0560">Oxidoreductase</keyword>
<dbReference type="PANTHER" id="PTHR21089">
    <property type="entry name" value="SHIKIMATE DEHYDROGENASE"/>
    <property type="match status" value="1"/>
</dbReference>
<evidence type="ECO:0000313" key="2">
    <source>
        <dbReference type="EMBL" id="SUS06782.1"/>
    </source>
</evidence>
<dbReference type="InterPro" id="IPR022893">
    <property type="entry name" value="Shikimate_DH_fam"/>
</dbReference>
<sequence length="275" mass="28209">MPTSFPVLCGSIAGRPGRFGVAMHTALFRAFGLAYTYVAFGTEDTAGALAAMRALGIRGLGVTTPHKVRIMSLLDAIEPTARAIGAVNTVINDDGRLTGHNVDWIGARDALGEGLRIEGCRAAVVGAGGGARAIVFALIRAGAAVALYNRSADNGQALAESLGARYAGPPAGLADAPAYDLLVHATPVGFQDPGTMLIPPSALRPGTVVFDAVAQPPQTRLLRAAEAAGCRTIAGVRMQLHQAGCQFELYTGRKPDLVIMEQALAKAIAAQAGAA</sequence>